<dbReference type="PANTHER" id="PTHR13832:SF827">
    <property type="entry name" value="PROTEIN PHOSPHATASE 1L"/>
    <property type="match status" value="1"/>
</dbReference>
<evidence type="ECO:0000313" key="5">
    <source>
        <dbReference type="Proteomes" id="UP000199077"/>
    </source>
</evidence>
<dbReference type="CDD" id="cd00143">
    <property type="entry name" value="PP2Cc"/>
    <property type="match status" value="1"/>
</dbReference>
<feature type="transmembrane region" description="Helical" evidence="2">
    <location>
        <begin position="314"/>
        <end position="334"/>
    </location>
</feature>
<dbReference type="Pfam" id="PF13672">
    <property type="entry name" value="PP2C_2"/>
    <property type="match status" value="1"/>
</dbReference>
<dbReference type="InterPro" id="IPR036457">
    <property type="entry name" value="PPM-type-like_dom_sf"/>
</dbReference>
<dbReference type="Gene3D" id="3.60.40.10">
    <property type="entry name" value="PPM-type phosphatase domain"/>
    <property type="match status" value="1"/>
</dbReference>
<dbReference type="PROSITE" id="PS51746">
    <property type="entry name" value="PPM_2"/>
    <property type="match status" value="1"/>
</dbReference>
<evidence type="ECO:0000256" key="2">
    <source>
        <dbReference type="SAM" id="Phobius"/>
    </source>
</evidence>
<evidence type="ECO:0000313" key="4">
    <source>
        <dbReference type="EMBL" id="SDP54849.1"/>
    </source>
</evidence>
<accession>A0A1H0TLJ5</accession>
<keyword evidence="5" id="KW-1185">Reference proteome</keyword>
<dbReference type="GO" id="GO:0004722">
    <property type="term" value="F:protein serine/threonine phosphatase activity"/>
    <property type="evidence" value="ECO:0007669"/>
    <property type="project" value="InterPro"/>
</dbReference>
<protein>
    <submittedName>
        <fullName evidence="4">Protein phosphatase</fullName>
    </submittedName>
</protein>
<feature type="compositionally biased region" description="Low complexity" evidence="1">
    <location>
        <begin position="424"/>
        <end position="454"/>
    </location>
</feature>
<keyword evidence="2" id="KW-1133">Transmembrane helix</keyword>
<dbReference type="SMART" id="SM00331">
    <property type="entry name" value="PP2C_SIG"/>
    <property type="match status" value="1"/>
</dbReference>
<feature type="region of interest" description="Disordered" evidence="1">
    <location>
        <begin position="281"/>
        <end position="304"/>
    </location>
</feature>
<evidence type="ECO:0000256" key="1">
    <source>
        <dbReference type="SAM" id="MobiDB-lite"/>
    </source>
</evidence>
<keyword evidence="2" id="KW-0812">Transmembrane</keyword>
<feature type="compositionally biased region" description="Acidic residues" evidence="1">
    <location>
        <begin position="286"/>
        <end position="298"/>
    </location>
</feature>
<dbReference type="InterPro" id="IPR001932">
    <property type="entry name" value="PPM-type_phosphatase-like_dom"/>
</dbReference>
<keyword evidence="2" id="KW-0472">Membrane</keyword>
<dbReference type="STRING" id="443156.SAMN04489867_2876"/>
<feature type="domain" description="PPM-type phosphatase" evidence="3">
    <location>
        <begin position="6"/>
        <end position="238"/>
    </location>
</feature>
<organism evidence="4 5">
    <name type="scientific">Pedococcus dokdonensis</name>
    <dbReference type="NCBI Taxonomy" id="443156"/>
    <lineage>
        <taxon>Bacteria</taxon>
        <taxon>Bacillati</taxon>
        <taxon>Actinomycetota</taxon>
        <taxon>Actinomycetes</taxon>
        <taxon>Micrococcales</taxon>
        <taxon>Intrasporangiaceae</taxon>
        <taxon>Pedococcus</taxon>
    </lineage>
</organism>
<dbReference type="EMBL" id="LT629711">
    <property type="protein sequence ID" value="SDP54849.1"/>
    <property type="molecule type" value="Genomic_DNA"/>
</dbReference>
<feature type="region of interest" description="Disordered" evidence="1">
    <location>
        <begin position="418"/>
        <end position="454"/>
    </location>
</feature>
<dbReference type="InterPro" id="IPR015655">
    <property type="entry name" value="PP2C"/>
</dbReference>
<name>A0A1H0TLJ5_9MICO</name>
<proteinExistence type="predicted"/>
<reference evidence="5" key="1">
    <citation type="submission" date="2016-10" db="EMBL/GenBank/DDBJ databases">
        <authorList>
            <person name="Varghese N."/>
            <person name="Submissions S."/>
        </authorList>
    </citation>
    <scope>NUCLEOTIDE SEQUENCE [LARGE SCALE GENOMIC DNA]</scope>
    <source>
        <strain evidence="5">DSM 22329</strain>
    </source>
</reference>
<dbReference type="PANTHER" id="PTHR13832">
    <property type="entry name" value="PROTEIN PHOSPHATASE 2C"/>
    <property type="match status" value="1"/>
</dbReference>
<dbReference type="RefSeq" id="WP_091786817.1">
    <property type="nucleotide sequence ID" value="NZ_LT629711.1"/>
</dbReference>
<sequence length="454" mass="47294">MPIAFHYAARSDVGMVRSENQDSGYAGPRLLAMADGMGGHAGGDIASSTVIGALVDLDGEALGSSEASSALLQRITAANDELAEMAKAEPRLQGMGTTLIAILRSQNKLVLAHIGDSRAFLARDGKLTQITKDHSFVQSLVDEGRITEDEAIGHPQRSLVTRVLTGQHDDEPDVTVREARIGDRYLIASDGLTDYVAGDTIAEMVLAGQPPGATADRLVDLALKAGAPDNVTIVIGDVVDLTKGDAPPTQPQIVGAAATRTKGRGTRPIPVTPAAKAAALSREAAGDADDDETEDVTLAEEGPASGPGRWLRRLAVLAVVLIVLGGGAYAAYTWSQRQYFVGAHDGNVAIFQGVSQDLGPVKLSHVESESDVRVDDLPDFYRSKVEDRVSADTLRDAETLVGQLRTEALRCAATPVSCDGSGGIPTTTPSTTTSTTTGATSPTTTSSPSSTTTR</sequence>
<dbReference type="Proteomes" id="UP000199077">
    <property type="component" value="Chromosome I"/>
</dbReference>
<gene>
    <name evidence="4" type="ORF">SAMN04489867_2876</name>
</gene>
<evidence type="ECO:0000259" key="3">
    <source>
        <dbReference type="PROSITE" id="PS51746"/>
    </source>
</evidence>
<dbReference type="SMART" id="SM00332">
    <property type="entry name" value="PP2Cc"/>
    <property type="match status" value="1"/>
</dbReference>
<dbReference type="OrthoDB" id="9801841at2"/>
<dbReference type="SUPFAM" id="SSF81606">
    <property type="entry name" value="PP2C-like"/>
    <property type="match status" value="1"/>
</dbReference>
<dbReference type="AlphaFoldDB" id="A0A1H0TLJ5"/>